<dbReference type="AlphaFoldDB" id="A0A846MI77"/>
<dbReference type="Proteomes" id="UP000532769">
    <property type="component" value="Unassembled WGS sequence"/>
</dbReference>
<keyword evidence="1" id="KW-0472">Membrane</keyword>
<name>A0A846MI77_9BACL</name>
<feature type="transmembrane region" description="Helical" evidence="1">
    <location>
        <begin position="20"/>
        <end position="41"/>
    </location>
</feature>
<keyword evidence="1" id="KW-0812">Transmembrane</keyword>
<reference evidence="2 3" key="1">
    <citation type="submission" date="2020-03" db="EMBL/GenBank/DDBJ databases">
        <title>Genomic Encyclopedia of Archaeal and Bacterial Type Strains, Phase II (KMG-II): from individual species to whole genera.</title>
        <authorList>
            <person name="Goeker M."/>
        </authorList>
    </citation>
    <scope>NUCLEOTIDE SEQUENCE [LARGE SCALE GENOMIC DNA]</scope>
    <source>
        <strain evidence="2 3">DSM 4749</strain>
    </source>
</reference>
<evidence type="ECO:0000313" key="2">
    <source>
        <dbReference type="EMBL" id="NIK13615.1"/>
    </source>
</evidence>
<comment type="caution">
    <text evidence="2">The sequence shown here is derived from an EMBL/GenBank/DDBJ whole genome shotgun (WGS) entry which is preliminary data.</text>
</comment>
<protein>
    <submittedName>
        <fullName evidence="2">Uncharacterized protein</fullName>
    </submittedName>
</protein>
<keyword evidence="3" id="KW-1185">Reference proteome</keyword>
<evidence type="ECO:0000256" key="1">
    <source>
        <dbReference type="SAM" id="Phobius"/>
    </source>
</evidence>
<keyword evidence="1" id="KW-1133">Transmembrane helix</keyword>
<accession>A0A846MI77</accession>
<dbReference type="EMBL" id="JAASRS010000001">
    <property type="protein sequence ID" value="NIK13615.1"/>
    <property type="molecule type" value="Genomic_DNA"/>
</dbReference>
<gene>
    <name evidence="2" type="ORF">BDD39_000125</name>
</gene>
<evidence type="ECO:0000313" key="3">
    <source>
        <dbReference type="Proteomes" id="UP000532769"/>
    </source>
</evidence>
<organism evidence="2 3">
    <name type="scientific">Saccharococcus thermophilus</name>
    <dbReference type="NCBI Taxonomy" id="29396"/>
    <lineage>
        <taxon>Bacteria</taxon>
        <taxon>Bacillati</taxon>
        <taxon>Bacillota</taxon>
        <taxon>Bacilli</taxon>
        <taxon>Bacillales</taxon>
        <taxon>Anoxybacillaceae</taxon>
        <taxon>Saccharococcus</taxon>
    </lineage>
</organism>
<proteinExistence type="predicted"/>
<sequence>MELCFSWRKKENGFYDRKPYFYLFIDFIIFSIINKIILHILTRKMYTFSIL</sequence>